<proteinExistence type="inferred from homology"/>
<keyword evidence="10" id="KW-1185">Reference proteome</keyword>
<gene>
    <name evidence="9" type="ORF">SMCB_0892</name>
</gene>
<evidence type="ECO:0000256" key="2">
    <source>
        <dbReference type="ARBA" id="ARBA00009425"/>
    </source>
</evidence>
<dbReference type="InterPro" id="IPR050622">
    <property type="entry name" value="CPA3_antiporter_subunitB"/>
</dbReference>
<feature type="transmembrane region" description="Helical" evidence="7">
    <location>
        <begin position="7"/>
        <end position="28"/>
    </location>
</feature>
<comment type="subcellular location">
    <subcellularLocation>
        <location evidence="1">Cell membrane</location>
        <topology evidence="1">Multi-pass membrane protein</topology>
    </subcellularLocation>
</comment>
<evidence type="ECO:0000256" key="3">
    <source>
        <dbReference type="ARBA" id="ARBA00022475"/>
    </source>
</evidence>
<keyword evidence="6 7" id="KW-0472">Membrane</keyword>
<evidence type="ECO:0000256" key="1">
    <source>
        <dbReference type="ARBA" id="ARBA00004651"/>
    </source>
</evidence>
<evidence type="ECO:0000256" key="4">
    <source>
        <dbReference type="ARBA" id="ARBA00022692"/>
    </source>
</evidence>
<reference evidence="9 10" key="1">
    <citation type="journal article" date="2014" name="Nat. Commun.">
        <title>Physiological and genomic features of highly alkaliphilic hydrogen-utilizing Betaproteobacteria from a continental serpentinizing site.</title>
        <authorList>
            <person name="Suzuki S."/>
            <person name="Kuenen J.G."/>
            <person name="Schipper K."/>
            <person name="van der Velde S."/>
            <person name="Ishii S."/>
            <person name="Wu A."/>
            <person name="Sorokin D.Y."/>
            <person name="Tenney A."/>
            <person name="Meng X.Y."/>
            <person name="Morrill P.L."/>
            <person name="Kamagata Y."/>
            <person name="Muyzer G."/>
            <person name="Nealson K.H."/>
        </authorList>
    </citation>
    <scope>NUCLEOTIDE SEQUENCE [LARGE SCALE GENOMIC DNA]</scope>
    <source>
        <strain evidence="9 10">B1</strain>
    </source>
</reference>
<comment type="similarity">
    <text evidence="2">Belongs to the CPA3 antiporters (TC 2.A.63) subunit B family.</text>
</comment>
<dbReference type="HOGENOM" id="CLU_101659_1_1_4"/>
<dbReference type="GO" id="GO:0005886">
    <property type="term" value="C:plasma membrane"/>
    <property type="evidence" value="ECO:0007669"/>
    <property type="project" value="UniProtKB-SubCell"/>
</dbReference>
<sequence length="161" mass="16874">MNRRVVMLESIAGPLYVAILLASLWVLLRGHNEPGGGFIGGLLAVSASVLWAVAHGSKAATLRLPYGSALRLTIMGIAIGLFSGLPALVLGLPYLTHLWGTIPLGFTELKVSTVIIFDLGVYLAVWGGLAGYAIELLGLDEGDEADEARVDGPPAAQEQRA</sequence>
<feature type="transmembrane region" description="Helical" evidence="7">
    <location>
        <begin position="115"/>
        <end position="134"/>
    </location>
</feature>
<accession>A0A060NP19</accession>
<evidence type="ECO:0000313" key="9">
    <source>
        <dbReference type="EMBL" id="BAO83120.1"/>
    </source>
</evidence>
<evidence type="ECO:0000259" key="8">
    <source>
        <dbReference type="Pfam" id="PF04039"/>
    </source>
</evidence>
<evidence type="ECO:0000313" key="10">
    <source>
        <dbReference type="Proteomes" id="UP000066014"/>
    </source>
</evidence>
<dbReference type="OrthoDB" id="9798859at2"/>
<keyword evidence="4 7" id="KW-0812">Transmembrane</keyword>
<dbReference type="InterPro" id="IPR007182">
    <property type="entry name" value="MnhB"/>
</dbReference>
<evidence type="ECO:0000256" key="5">
    <source>
        <dbReference type="ARBA" id="ARBA00022989"/>
    </source>
</evidence>
<dbReference type="Proteomes" id="UP000066014">
    <property type="component" value="Chromosome"/>
</dbReference>
<dbReference type="KEGG" id="cbab:SMCB_0892"/>
<keyword evidence="3" id="KW-1003">Cell membrane</keyword>
<evidence type="ECO:0000256" key="6">
    <source>
        <dbReference type="ARBA" id="ARBA00023136"/>
    </source>
</evidence>
<feature type="transmembrane region" description="Helical" evidence="7">
    <location>
        <begin position="34"/>
        <end position="53"/>
    </location>
</feature>
<dbReference type="EMBL" id="AP014569">
    <property type="protein sequence ID" value="BAO83120.1"/>
    <property type="molecule type" value="Genomic_DNA"/>
</dbReference>
<name>A0A060NP19_9BURK</name>
<dbReference type="STRING" id="1458426.SMCB_0892"/>
<dbReference type="RefSeq" id="WP_045535361.1">
    <property type="nucleotide sequence ID" value="NZ_AP014569.1"/>
</dbReference>
<dbReference type="AlphaFoldDB" id="A0A060NP19"/>
<protein>
    <submittedName>
        <fullName evidence="9">Multisubunit Na+/H+ antiporter, MnhB subunit</fullName>
    </submittedName>
</protein>
<dbReference type="PANTHER" id="PTHR33932:SF4">
    <property type="entry name" value="NA(+)_H(+) ANTIPORTER SUBUNIT B"/>
    <property type="match status" value="1"/>
</dbReference>
<dbReference type="PANTHER" id="PTHR33932">
    <property type="entry name" value="NA(+)/H(+) ANTIPORTER SUBUNIT B"/>
    <property type="match status" value="1"/>
</dbReference>
<dbReference type="Pfam" id="PF04039">
    <property type="entry name" value="MnhB"/>
    <property type="match status" value="1"/>
</dbReference>
<keyword evidence="5 7" id="KW-1133">Transmembrane helix</keyword>
<feature type="domain" description="Na+/H+ antiporter MnhB subunit-related protein" evidence="8">
    <location>
        <begin position="8"/>
        <end position="129"/>
    </location>
</feature>
<evidence type="ECO:0000256" key="7">
    <source>
        <dbReference type="SAM" id="Phobius"/>
    </source>
</evidence>
<feature type="transmembrane region" description="Helical" evidence="7">
    <location>
        <begin position="74"/>
        <end position="95"/>
    </location>
</feature>
<organism evidence="9 10">
    <name type="scientific">Serpentinimonas maccroryi</name>
    <dbReference type="NCBI Taxonomy" id="1458426"/>
    <lineage>
        <taxon>Bacteria</taxon>
        <taxon>Pseudomonadati</taxon>
        <taxon>Pseudomonadota</taxon>
        <taxon>Betaproteobacteria</taxon>
        <taxon>Burkholderiales</taxon>
        <taxon>Comamonadaceae</taxon>
        <taxon>Serpentinimonas</taxon>
    </lineage>
</organism>